<dbReference type="KEGG" id="tpal:117640135"/>
<name>A0A6P8YEM1_THRPL</name>
<feature type="chain" id="PRO_5027833594" evidence="1">
    <location>
        <begin position="36"/>
        <end position="106"/>
    </location>
</feature>
<accession>A0A6P8YEM1</accession>
<evidence type="ECO:0000313" key="4">
    <source>
        <dbReference type="RefSeq" id="XP_034232287.1"/>
    </source>
</evidence>
<dbReference type="Gene3D" id="3.30.60.30">
    <property type="match status" value="1"/>
</dbReference>
<reference evidence="4" key="1">
    <citation type="submission" date="2025-08" db="UniProtKB">
        <authorList>
            <consortium name="RefSeq"/>
        </authorList>
    </citation>
    <scope>IDENTIFICATION</scope>
    <source>
        <tissue evidence="4">Total insect</tissue>
    </source>
</reference>
<dbReference type="RefSeq" id="XP_034232287.1">
    <property type="nucleotide sequence ID" value="XM_034376396.1"/>
</dbReference>
<dbReference type="OrthoDB" id="126772at2759"/>
<dbReference type="SUPFAM" id="SSF100895">
    <property type="entry name" value="Kazal-type serine protease inhibitors"/>
    <property type="match status" value="1"/>
</dbReference>
<evidence type="ECO:0000259" key="2">
    <source>
        <dbReference type="PROSITE" id="PS51465"/>
    </source>
</evidence>
<evidence type="ECO:0000256" key="1">
    <source>
        <dbReference type="SAM" id="SignalP"/>
    </source>
</evidence>
<sequence>MAGRGGSPQSRSALQSTMRATVVIVLLSLLVAVFGNPAVRPCPDVCTADYAPVCAVLRGVYRTFSNECQLAMTICKKRQPWRVVAKCACVDEKGAPPGSYRPSVGK</sequence>
<dbReference type="CDD" id="cd00104">
    <property type="entry name" value="KAZAL_FS"/>
    <property type="match status" value="1"/>
</dbReference>
<keyword evidence="1" id="KW-0732">Signal</keyword>
<dbReference type="PROSITE" id="PS51465">
    <property type="entry name" value="KAZAL_2"/>
    <property type="match status" value="1"/>
</dbReference>
<dbReference type="InterPro" id="IPR036058">
    <property type="entry name" value="Kazal_dom_sf"/>
</dbReference>
<dbReference type="GeneID" id="117640135"/>
<feature type="domain" description="Kazal-like" evidence="2">
    <location>
        <begin position="36"/>
        <end position="91"/>
    </location>
</feature>
<dbReference type="AlphaFoldDB" id="A0A6P8YEM1"/>
<keyword evidence="3" id="KW-1185">Reference proteome</keyword>
<dbReference type="InParanoid" id="A0A6P8YEM1"/>
<organism evidence="4">
    <name type="scientific">Thrips palmi</name>
    <name type="common">Melon thrips</name>
    <dbReference type="NCBI Taxonomy" id="161013"/>
    <lineage>
        <taxon>Eukaryota</taxon>
        <taxon>Metazoa</taxon>
        <taxon>Ecdysozoa</taxon>
        <taxon>Arthropoda</taxon>
        <taxon>Hexapoda</taxon>
        <taxon>Insecta</taxon>
        <taxon>Pterygota</taxon>
        <taxon>Neoptera</taxon>
        <taxon>Paraneoptera</taxon>
        <taxon>Thysanoptera</taxon>
        <taxon>Terebrantia</taxon>
        <taxon>Thripoidea</taxon>
        <taxon>Thripidae</taxon>
        <taxon>Thrips</taxon>
    </lineage>
</organism>
<evidence type="ECO:0000313" key="3">
    <source>
        <dbReference type="Proteomes" id="UP000515158"/>
    </source>
</evidence>
<gene>
    <name evidence="4" type="primary">LOC117640135</name>
</gene>
<dbReference type="Proteomes" id="UP000515158">
    <property type="component" value="Unplaced"/>
</dbReference>
<proteinExistence type="predicted"/>
<feature type="signal peptide" evidence="1">
    <location>
        <begin position="1"/>
        <end position="35"/>
    </location>
</feature>
<dbReference type="InterPro" id="IPR002350">
    <property type="entry name" value="Kazal_dom"/>
</dbReference>
<protein>
    <submittedName>
        <fullName evidence="4">Vasotab-like</fullName>
    </submittedName>
</protein>